<feature type="region of interest" description="Disordered" evidence="1">
    <location>
        <begin position="330"/>
        <end position="392"/>
    </location>
</feature>
<dbReference type="OrthoDB" id="10385248at2759"/>
<evidence type="ECO:0000256" key="1">
    <source>
        <dbReference type="SAM" id="MobiDB-lite"/>
    </source>
</evidence>
<feature type="region of interest" description="Disordered" evidence="1">
    <location>
        <begin position="660"/>
        <end position="692"/>
    </location>
</feature>
<sequence length="840" mass="93495">MPPFKLLRSKKAKASKQDPKDQSPEPDATRSLNPTIAQVIYSDPEDEDGGNQSRRSSYYSFGDPGTIPRGGLISLIPSSLPDDDIKDQLSDNLPAGHVRRRSNVTFSDSDYYDDGSMSQRRKAEELAAKLDNVNTRQGAQRRTAMATYRTASYKEYEQCAVVVDSSYRMSTSSPGARSDIQEISEDEELGRQIDALNVTDVTASRDTQEAIYPFKRDESISPLDVNDSGHQTYPDNINTTRRQATPSSNEENVLPLLPQKARNVEKSISIISESIATAGSDPDLPSVAAPVIMSVEHHPGDSPPSKSHKGAYVHYPAPIPARLRLPPLLKKRSSPSETSSSANSKAHAISSSFSFPMTAPMENPEDPDMGRPHDEHSDSDESTVPVTPGYMTKFQSPHQALESMLNEWDKEPTSLIQPFTPQEELPATDGPRSLIQELEERKTQQKSRQRNAAAINSASLLQLDDVIRKGQEKRRTVVSSHGLVGTAQAKSDEDEVPLGAIYSKDPESQWGEPTRVSESRRYSHSPSNSLAQHQAMAHNRRTSSSSIPQRSMHDRQLSDSSAHFVPPSQKRREPWQSNHTNGAPQGAILPEDPNSLNTIRERDMSMPNLHYQPYGPDSTNMQPAHSLNSLPAREMSVPNFDQYPQSNQKNPLQATNVTRYQAHQQPHAAPQQSSPHYQRPPYPAQSPSHDMGTGYFRESIYASAEFPMKDSGTGRHSSLLNSEEALYRRLRERESIMMGNPPQQPGPRPVSMMTREGYELLQLKQYYQQQQEYPQQQQYYSQPPGLPAQGQAYIRPGIQQSNSRPNIPAALAGSPMADPSDSKKREVVERWRRSVYTGGA</sequence>
<organism evidence="2 3">
    <name type="scientific">Lipomyces starkeyi NRRL Y-11557</name>
    <dbReference type="NCBI Taxonomy" id="675824"/>
    <lineage>
        <taxon>Eukaryota</taxon>
        <taxon>Fungi</taxon>
        <taxon>Dikarya</taxon>
        <taxon>Ascomycota</taxon>
        <taxon>Saccharomycotina</taxon>
        <taxon>Lipomycetes</taxon>
        <taxon>Lipomycetales</taxon>
        <taxon>Lipomycetaceae</taxon>
        <taxon>Lipomyces</taxon>
    </lineage>
</organism>
<feature type="compositionally biased region" description="Polar residues" evidence="1">
    <location>
        <begin position="617"/>
        <end position="626"/>
    </location>
</feature>
<feature type="region of interest" description="Disordered" evidence="1">
    <location>
        <begin position="475"/>
        <end position="598"/>
    </location>
</feature>
<accession>A0A1E3Q7I3</accession>
<dbReference type="Proteomes" id="UP000094385">
    <property type="component" value="Unassembled WGS sequence"/>
</dbReference>
<dbReference type="AlphaFoldDB" id="A0A1E3Q7I3"/>
<feature type="region of interest" description="Disordered" evidence="1">
    <location>
        <begin position="221"/>
        <end position="250"/>
    </location>
</feature>
<dbReference type="EMBL" id="KV454293">
    <property type="protein sequence ID" value="ODQ73626.1"/>
    <property type="molecule type" value="Genomic_DNA"/>
</dbReference>
<gene>
    <name evidence="2" type="ORF">LIPSTDRAFT_62862</name>
</gene>
<feature type="region of interest" description="Disordered" evidence="1">
    <location>
        <begin position="797"/>
        <end position="840"/>
    </location>
</feature>
<reference evidence="2 3" key="1">
    <citation type="journal article" date="2016" name="Proc. Natl. Acad. Sci. U.S.A.">
        <title>Comparative genomics of biotechnologically important yeasts.</title>
        <authorList>
            <person name="Riley R."/>
            <person name="Haridas S."/>
            <person name="Wolfe K.H."/>
            <person name="Lopes M.R."/>
            <person name="Hittinger C.T."/>
            <person name="Goeker M."/>
            <person name="Salamov A.A."/>
            <person name="Wisecaver J.H."/>
            <person name="Long T.M."/>
            <person name="Calvey C.H."/>
            <person name="Aerts A.L."/>
            <person name="Barry K.W."/>
            <person name="Choi C."/>
            <person name="Clum A."/>
            <person name="Coughlan A.Y."/>
            <person name="Deshpande S."/>
            <person name="Douglass A.P."/>
            <person name="Hanson S.J."/>
            <person name="Klenk H.-P."/>
            <person name="LaButti K.M."/>
            <person name="Lapidus A."/>
            <person name="Lindquist E.A."/>
            <person name="Lipzen A.M."/>
            <person name="Meier-Kolthoff J.P."/>
            <person name="Ohm R.A."/>
            <person name="Otillar R.P."/>
            <person name="Pangilinan J.L."/>
            <person name="Peng Y."/>
            <person name="Rokas A."/>
            <person name="Rosa C.A."/>
            <person name="Scheuner C."/>
            <person name="Sibirny A.A."/>
            <person name="Slot J.C."/>
            <person name="Stielow J.B."/>
            <person name="Sun H."/>
            <person name="Kurtzman C.P."/>
            <person name="Blackwell M."/>
            <person name="Grigoriev I.V."/>
            <person name="Jeffries T.W."/>
        </authorList>
    </citation>
    <scope>NUCLEOTIDE SEQUENCE [LARGE SCALE GENOMIC DNA]</scope>
    <source>
        <strain evidence="2 3">NRRL Y-11557</strain>
    </source>
</reference>
<feature type="region of interest" description="Disordered" evidence="1">
    <location>
        <begin position="607"/>
        <end position="626"/>
    </location>
</feature>
<evidence type="ECO:0000313" key="2">
    <source>
        <dbReference type="EMBL" id="ODQ73626.1"/>
    </source>
</evidence>
<feature type="compositionally biased region" description="Low complexity" evidence="1">
    <location>
        <begin position="661"/>
        <end position="676"/>
    </location>
</feature>
<feature type="compositionally biased region" description="Polar residues" evidence="1">
    <location>
        <begin position="50"/>
        <end position="59"/>
    </location>
</feature>
<feature type="compositionally biased region" description="Low complexity" evidence="1">
    <location>
        <begin position="335"/>
        <end position="344"/>
    </location>
</feature>
<keyword evidence="3" id="KW-1185">Reference proteome</keyword>
<name>A0A1E3Q7I3_LIPST</name>
<protein>
    <submittedName>
        <fullName evidence="2">Uncharacterized protein</fullName>
    </submittedName>
</protein>
<proteinExistence type="predicted"/>
<evidence type="ECO:0000313" key="3">
    <source>
        <dbReference type="Proteomes" id="UP000094385"/>
    </source>
</evidence>
<feature type="compositionally biased region" description="Basic and acidic residues" evidence="1">
    <location>
        <begin position="820"/>
        <end position="832"/>
    </location>
</feature>
<feature type="region of interest" description="Disordered" evidence="1">
    <location>
        <begin position="1"/>
        <end position="101"/>
    </location>
</feature>
<feature type="compositionally biased region" description="Polar residues" evidence="1">
    <location>
        <begin position="228"/>
        <end position="250"/>
    </location>
</feature>